<name>A0A9P8L1X3_9PEZI</name>
<dbReference type="OrthoDB" id="276276at2759"/>
<dbReference type="PANTHER" id="PTHR43736:SF1">
    <property type="entry name" value="DIHYDRONEOPTERIN TRIPHOSPHATE DIPHOSPHATASE"/>
    <property type="match status" value="1"/>
</dbReference>
<reference evidence="2" key="1">
    <citation type="submission" date="2021-03" db="EMBL/GenBank/DDBJ databases">
        <title>Comparative genomics and phylogenomic investigation of the class Geoglossomycetes provide insights into ecological specialization and systematics.</title>
        <authorList>
            <person name="Melie T."/>
            <person name="Pirro S."/>
            <person name="Miller A.N."/>
            <person name="Quandt A."/>
        </authorList>
    </citation>
    <scope>NUCLEOTIDE SEQUENCE</scope>
    <source>
        <strain evidence="2">GBOQ0MN5Z8</strain>
    </source>
</reference>
<evidence type="ECO:0000313" key="2">
    <source>
        <dbReference type="EMBL" id="KAH0543457.1"/>
    </source>
</evidence>
<dbReference type="InterPro" id="IPR015797">
    <property type="entry name" value="NUDIX_hydrolase-like_dom_sf"/>
</dbReference>
<dbReference type="Gene3D" id="3.90.79.10">
    <property type="entry name" value="Nucleoside Triphosphate Pyrophosphohydrolase"/>
    <property type="match status" value="1"/>
</dbReference>
<accession>A0A9P8L1X3</accession>
<dbReference type="Proteomes" id="UP000698800">
    <property type="component" value="Unassembled WGS sequence"/>
</dbReference>
<dbReference type="CDD" id="cd02883">
    <property type="entry name" value="NUDIX_Hydrolase"/>
    <property type="match status" value="1"/>
</dbReference>
<dbReference type="SUPFAM" id="SSF55811">
    <property type="entry name" value="Nudix"/>
    <property type="match status" value="1"/>
</dbReference>
<dbReference type="InterPro" id="IPR000086">
    <property type="entry name" value="NUDIX_hydrolase_dom"/>
</dbReference>
<dbReference type="AlphaFoldDB" id="A0A9P8L1X3"/>
<evidence type="ECO:0000259" key="1">
    <source>
        <dbReference type="PROSITE" id="PS51462"/>
    </source>
</evidence>
<sequence>MSNPVPISIHIPPDLQPLAVPLRTWLREHPNYDRLAIGALIFAYDAEPRILLVQRAAAERAFPGCWEIPGGSVEASDPTILHSVAREVFEETGLRLTRFVRQVGDGTEFVTRGGSGGSRRWLKLDFEIEAAEMPVGMQAKAFFDTSNDTDTSSGLEDIPIILDPEEHQFYGWATETDVDKSFEDEGKYTFISPDQRHVMLDGFGLHKADRERVKRDFERVRKLMENA</sequence>
<protein>
    <recommendedName>
        <fullName evidence="1">Nudix hydrolase domain-containing protein</fullName>
    </recommendedName>
</protein>
<organism evidence="2 3">
    <name type="scientific">Glutinoglossum americanum</name>
    <dbReference type="NCBI Taxonomy" id="1670608"/>
    <lineage>
        <taxon>Eukaryota</taxon>
        <taxon>Fungi</taxon>
        <taxon>Dikarya</taxon>
        <taxon>Ascomycota</taxon>
        <taxon>Pezizomycotina</taxon>
        <taxon>Geoglossomycetes</taxon>
        <taxon>Geoglossales</taxon>
        <taxon>Geoglossaceae</taxon>
        <taxon>Glutinoglossum</taxon>
    </lineage>
</organism>
<proteinExistence type="predicted"/>
<dbReference type="Pfam" id="PF00293">
    <property type="entry name" value="NUDIX"/>
    <property type="match status" value="1"/>
</dbReference>
<dbReference type="PANTHER" id="PTHR43736">
    <property type="entry name" value="ADP-RIBOSE PYROPHOSPHATASE"/>
    <property type="match status" value="1"/>
</dbReference>
<keyword evidence="3" id="KW-1185">Reference proteome</keyword>
<comment type="caution">
    <text evidence="2">The sequence shown here is derived from an EMBL/GenBank/DDBJ whole genome shotgun (WGS) entry which is preliminary data.</text>
</comment>
<dbReference type="PROSITE" id="PS51462">
    <property type="entry name" value="NUDIX"/>
    <property type="match status" value="1"/>
</dbReference>
<evidence type="ECO:0000313" key="3">
    <source>
        <dbReference type="Proteomes" id="UP000698800"/>
    </source>
</evidence>
<gene>
    <name evidence="2" type="ORF">FGG08_002222</name>
</gene>
<dbReference type="EMBL" id="JAGHQL010000032">
    <property type="protein sequence ID" value="KAH0543457.1"/>
    <property type="molecule type" value="Genomic_DNA"/>
</dbReference>
<feature type="domain" description="Nudix hydrolase" evidence="1">
    <location>
        <begin position="32"/>
        <end position="196"/>
    </location>
</feature>